<evidence type="ECO:0000313" key="4">
    <source>
        <dbReference type="EMBL" id="QEH31731.1"/>
    </source>
</evidence>
<keyword evidence="1" id="KW-0378">Hydrolase</keyword>
<feature type="compositionally biased region" description="Low complexity" evidence="2">
    <location>
        <begin position="333"/>
        <end position="344"/>
    </location>
</feature>
<dbReference type="PANTHER" id="PTHR31988">
    <property type="entry name" value="ESTERASE, PUTATIVE (DUF303)-RELATED"/>
    <property type="match status" value="1"/>
</dbReference>
<accession>A0A5B9VV79</accession>
<gene>
    <name evidence="4" type="primary">axe1-6A_1</name>
    <name evidence="4" type="ORF">OJF2_01960</name>
</gene>
<name>A0A5B9VV79_9BACT</name>
<dbReference type="GO" id="GO:0016788">
    <property type="term" value="F:hydrolase activity, acting on ester bonds"/>
    <property type="evidence" value="ECO:0007669"/>
    <property type="project" value="UniProtKB-ARBA"/>
</dbReference>
<protein>
    <submittedName>
        <fullName evidence="4">Carbohydrate acetyl esterase/feruloyl esterase</fullName>
    </submittedName>
</protein>
<dbReference type="KEGG" id="agv:OJF2_01960"/>
<dbReference type="Gene3D" id="3.40.50.1110">
    <property type="entry name" value="SGNH hydrolase"/>
    <property type="match status" value="1"/>
</dbReference>
<dbReference type="InterPro" id="IPR036514">
    <property type="entry name" value="SGNH_hydro_sf"/>
</dbReference>
<evidence type="ECO:0000313" key="5">
    <source>
        <dbReference type="Proteomes" id="UP000324233"/>
    </source>
</evidence>
<organism evidence="4 5">
    <name type="scientific">Aquisphaera giovannonii</name>
    <dbReference type="NCBI Taxonomy" id="406548"/>
    <lineage>
        <taxon>Bacteria</taxon>
        <taxon>Pseudomonadati</taxon>
        <taxon>Planctomycetota</taxon>
        <taxon>Planctomycetia</taxon>
        <taxon>Isosphaerales</taxon>
        <taxon>Isosphaeraceae</taxon>
        <taxon>Aquisphaera</taxon>
    </lineage>
</organism>
<dbReference type="PANTHER" id="PTHR31988:SF19">
    <property type="entry name" value="9-O-ACETYL-N-ACETYLNEURAMINIC ACID DEACETYLASE-RELATED"/>
    <property type="match status" value="1"/>
</dbReference>
<dbReference type="SUPFAM" id="SSF52266">
    <property type="entry name" value="SGNH hydrolase"/>
    <property type="match status" value="1"/>
</dbReference>
<feature type="region of interest" description="Disordered" evidence="2">
    <location>
        <begin position="1"/>
        <end position="42"/>
    </location>
</feature>
<dbReference type="InterPro" id="IPR005181">
    <property type="entry name" value="SASA"/>
</dbReference>
<dbReference type="Pfam" id="PF03629">
    <property type="entry name" value="SASA"/>
    <property type="match status" value="1"/>
</dbReference>
<evidence type="ECO:0000256" key="2">
    <source>
        <dbReference type="SAM" id="MobiDB-lite"/>
    </source>
</evidence>
<keyword evidence="5" id="KW-1185">Reference proteome</keyword>
<reference evidence="4 5" key="1">
    <citation type="submission" date="2019-08" db="EMBL/GenBank/DDBJ databases">
        <title>Deep-cultivation of Planctomycetes and their phenomic and genomic characterization uncovers novel biology.</title>
        <authorList>
            <person name="Wiegand S."/>
            <person name="Jogler M."/>
            <person name="Boedeker C."/>
            <person name="Pinto D."/>
            <person name="Vollmers J."/>
            <person name="Rivas-Marin E."/>
            <person name="Kohn T."/>
            <person name="Peeters S.H."/>
            <person name="Heuer A."/>
            <person name="Rast P."/>
            <person name="Oberbeckmann S."/>
            <person name="Bunk B."/>
            <person name="Jeske O."/>
            <person name="Meyerdierks A."/>
            <person name="Storesund J.E."/>
            <person name="Kallscheuer N."/>
            <person name="Luecker S."/>
            <person name="Lage O.M."/>
            <person name="Pohl T."/>
            <person name="Merkel B.J."/>
            <person name="Hornburger P."/>
            <person name="Mueller R.-W."/>
            <person name="Bruemmer F."/>
            <person name="Labrenz M."/>
            <person name="Spormann A.M."/>
            <person name="Op den Camp H."/>
            <person name="Overmann J."/>
            <person name="Amann R."/>
            <person name="Jetten M.S.M."/>
            <person name="Mascher T."/>
            <person name="Medema M.H."/>
            <person name="Devos D.P."/>
            <person name="Kaster A.-K."/>
            <person name="Ovreas L."/>
            <person name="Rohde M."/>
            <person name="Galperin M.Y."/>
            <person name="Jogler C."/>
        </authorList>
    </citation>
    <scope>NUCLEOTIDE SEQUENCE [LARGE SCALE GENOMIC DNA]</scope>
    <source>
        <strain evidence="4 5">OJF2</strain>
    </source>
</reference>
<proteinExistence type="predicted"/>
<feature type="region of interest" description="Disordered" evidence="2">
    <location>
        <begin position="324"/>
        <end position="344"/>
    </location>
</feature>
<evidence type="ECO:0000259" key="3">
    <source>
        <dbReference type="Pfam" id="PF03629"/>
    </source>
</evidence>
<feature type="domain" description="Sialate O-acetylesterase" evidence="3">
    <location>
        <begin position="74"/>
        <end position="319"/>
    </location>
</feature>
<dbReference type="InterPro" id="IPR052940">
    <property type="entry name" value="Carb_Esterase_6"/>
</dbReference>
<sequence>MPPGGIGPPDRLDWPSWRRRGGPGLPLNGNGPGASRPQPGGTRGLMKPFSFLMAALLSLAAAADAPAREPDPKFYIFLCFGQSNMEGFPGIEPQDKSPVERFEVLSAVDAPKLGRKRGSWYPAVPPLCRASTGLCPADYFGRTLVAGLPKDVRVGVVNVSVAGCKIELFDKGGFKAYASTAPPWMANIIKEYGGDPYARLVEMGKLAQKDGVIKGILLHQGESNTNDKQWPAKVKTIYENLIKDLDLKAESVPLLAGELVNADQHGACASMNSIIAGLPRVIPGARVVSSAGCQARRDHLHFTPAGYRELGKRYAEAMLPLLGGPAPAPSRPEAPASASGAAPR</sequence>
<dbReference type="Proteomes" id="UP000324233">
    <property type="component" value="Chromosome"/>
</dbReference>
<dbReference type="AlphaFoldDB" id="A0A5B9VV79"/>
<evidence type="ECO:0000256" key="1">
    <source>
        <dbReference type="ARBA" id="ARBA00022801"/>
    </source>
</evidence>
<dbReference type="EMBL" id="CP042997">
    <property type="protein sequence ID" value="QEH31731.1"/>
    <property type="molecule type" value="Genomic_DNA"/>
</dbReference>